<evidence type="ECO:0000313" key="2">
    <source>
        <dbReference type="EMBL" id="CUN71601.1"/>
    </source>
</evidence>
<name>A0A173Z5I1_FLAPL</name>
<gene>
    <name evidence="2" type="ORF">ERS852411_00371</name>
</gene>
<dbReference type="EMBL" id="CYZT01000011">
    <property type="protein sequence ID" value="CUN71601.1"/>
    <property type="molecule type" value="Genomic_DNA"/>
</dbReference>
<evidence type="ECO:0000313" key="3">
    <source>
        <dbReference type="Proteomes" id="UP000095746"/>
    </source>
</evidence>
<dbReference type="AlphaFoldDB" id="A0A173Z5I1"/>
<feature type="compositionally biased region" description="Polar residues" evidence="1">
    <location>
        <begin position="19"/>
        <end position="30"/>
    </location>
</feature>
<accession>A0A173Z5I1</accession>
<feature type="compositionally biased region" description="Polar residues" evidence="1">
    <location>
        <begin position="1"/>
        <end position="12"/>
    </location>
</feature>
<evidence type="ECO:0000256" key="1">
    <source>
        <dbReference type="SAM" id="MobiDB-lite"/>
    </source>
</evidence>
<protein>
    <submittedName>
        <fullName evidence="2">Uncharacterized protein</fullName>
    </submittedName>
</protein>
<proteinExistence type="predicted"/>
<dbReference type="Proteomes" id="UP000095746">
    <property type="component" value="Unassembled WGS sequence"/>
</dbReference>
<sequence length="78" mass="8423">MRNSQLRGSSAPTAPLEPATQTIAQPKSATTMVRRAVARWELTPSMPSLAKTAVTPAKNAEAKAYRIHIRASGQPWPL</sequence>
<reference evidence="2 3" key="1">
    <citation type="submission" date="2015-09" db="EMBL/GenBank/DDBJ databases">
        <authorList>
            <consortium name="Pathogen Informatics"/>
        </authorList>
    </citation>
    <scope>NUCLEOTIDE SEQUENCE [LARGE SCALE GENOMIC DNA]</scope>
    <source>
        <strain evidence="2 3">2789STDY5608854</strain>
    </source>
</reference>
<organism evidence="2 3">
    <name type="scientific">Flavonifractor plautii</name>
    <name type="common">Fusobacterium plautii</name>
    <dbReference type="NCBI Taxonomy" id="292800"/>
    <lineage>
        <taxon>Bacteria</taxon>
        <taxon>Bacillati</taxon>
        <taxon>Bacillota</taxon>
        <taxon>Clostridia</taxon>
        <taxon>Eubacteriales</taxon>
        <taxon>Oscillospiraceae</taxon>
        <taxon>Flavonifractor</taxon>
    </lineage>
</organism>
<feature type="region of interest" description="Disordered" evidence="1">
    <location>
        <begin position="1"/>
        <end position="30"/>
    </location>
</feature>